<dbReference type="InterPro" id="IPR036987">
    <property type="entry name" value="SRA-YDG_sf"/>
</dbReference>
<dbReference type="OrthoDB" id="2270193at2759"/>
<dbReference type="Proteomes" id="UP000297452">
    <property type="component" value="Unassembled WGS sequence"/>
</dbReference>
<organism evidence="1 2">
    <name type="scientific">Botryotinia narcissicola</name>
    <dbReference type="NCBI Taxonomy" id="278944"/>
    <lineage>
        <taxon>Eukaryota</taxon>
        <taxon>Fungi</taxon>
        <taxon>Dikarya</taxon>
        <taxon>Ascomycota</taxon>
        <taxon>Pezizomycotina</taxon>
        <taxon>Leotiomycetes</taxon>
        <taxon>Helotiales</taxon>
        <taxon>Sclerotiniaceae</taxon>
        <taxon>Botryotinia</taxon>
    </lineage>
</organism>
<dbReference type="EMBL" id="PQXJ01000031">
    <property type="protein sequence ID" value="TGO68041.1"/>
    <property type="molecule type" value="Genomic_DNA"/>
</dbReference>
<accession>A0A4Z1J3A5</accession>
<name>A0A4Z1J3A5_9HELO</name>
<sequence length="149" mass="16567">MAGLSGIAGIIHLASREREIGGKASVGVVSIILGSGGGKNEGYENIQKDDNKKFGYRGDDTDLMDLSFGKNVWILAIRGAHSDSVHAPPVCYRYDGLYKITAKIPIAEKTGKYWYELARVEEQKPMRELHPTDEEIDEFHKQNSWLATN</sequence>
<evidence type="ECO:0000313" key="1">
    <source>
        <dbReference type="EMBL" id="TGO68041.1"/>
    </source>
</evidence>
<reference evidence="1 2" key="1">
    <citation type="submission" date="2017-12" db="EMBL/GenBank/DDBJ databases">
        <title>Comparative genomics of Botrytis spp.</title>
        <authorList>
            <person name="Valero-Jimenez C.A."/>
            <person name="Tapia P."/>
            <person name="Veloso J."/>
            <person name="Silva-Moreno E."/>
            <person name="Staats M."/>
            <person name="Valdes J.H."/>
            <person name="Van Kan J.A.L."/>
        </authorList>
    </citation>
    <scope>NUCLEOTIDE SEQUENCE [LARGE SCALE GENOMIC DNA]</scope>
    <source>
        <strain evidence="1 2">MUCL2120</strain>
    </source>
</reference>
<dbReference type="AlphaFoldDB" id="A0A4Z1J3A5"/>
<evidence type="ECO:0008006" key="3">
    <source>
        <dbReference type="Google" id="ProtNLM"/>
    </source>
</evidence>
<protein>
    <recommendedName>
        <fullName evidence="3">YDG domain-containing protein</fullName>
    </recommendedName>
</protein>
<keyword evidence="2" id="KW-1185">Reference proteome</keyword>
<proteinExistence type="predicted"/>
<dbReference type="InterPro" id="IPR015947">
    <property type="entry name" value="PUA-like_sf"/>
</dbReference>
<evidence type="ECO:0000313" key="2">
    <source>
        <dbReference type="Proteomes" id="UP000297452"/>
    </source>
</evidence>
<dbReference type="SUPFAM" id="SSF88697">
    <property type="entry name" value="PUA domain-like"/>
    <property type="match status" value="1"/>
</dbReference>
<gene>
    <name evidence="1" type="ORF">BOTNAR_0031g00280</name>
</gene>
<comment type="caution">
    <text evidence="1">The sequence shown here is derived from an EMBL/GenBank/DDBJ whole genome shotgun (WGS) entry which is preliminary data.</text>
</comment>
<dbReference type="Gene3D" id="2.30.280.10">
    <property type="entry name" value="SRA-YDG"/>
    <property type="match status" value="1"/>
</dbReference>